<reference evidence="8" key="3">
    <citation type="submission" date="2024-01" db="EMBL/GenBank/DDBJ databases">
        <authorList>
            <person name="Coelho M.A."/>
            <person name="David-Palma M."/>
            <person name="Shea T."/>
            <person name="Sun S."/>
            <person name="Cuomo C.A."/>
            <person name="Heitman J."/>
        </authorList>
    </citation>
    <scope>NUCLEOTIDE SEQUENCE</scope>
    <source>
        <strain evidence="8">CBS 7841</strain>
    </source>
</reference>
<organism evidence="8 9">
    <name type="scientific">Cryptococcus depauperatus CBS 7841</name>
    <dbReference type="NCBI Taxonomy" id="1295531"/>
    <lineage>
        <taxon>Eukaryota</taxon>
        <taxon>Fungi</taxon>
        <taxon>Dikarya</taxon>
        <taxon>Basidiomycota</taxon>
        <taxon>Agaricomycotina</taxon>
        <taxon>Tremellomycetes</taxon>
        <taxon>Tremellales</taxon>
        <taxon>Cryptococcaceae</taxon>
        <taxon>Cryptococcus</taxon>
    </lineage>
</organism>
<keyword evidence="9" id="KW-1185">Reference proteome</keyword>
<evidence type="ECO:0000256" key="2">
    <source>
        <dbReference type="ARBA" id="ARBA00022490"/>
    </source>
</evidence>
<feature type="region of interest" description="Disordered" evidence="5">
    <location>
        <begin position="241"/>
        <end position="266"/>
    </location>
</feature>
<dbReference type="InterPro" id="IPR036872">
    <property type="entry name" value="CH_dom_sf"/>
</dbReference>
<feature type="domain" description="HOOK N-terminal" evidence="7">
    <location>
        <begin position="7"/>
        <end position="157"/>
    </location>
</feature>
<dbReference type="KEGG" id="cdep:91089687"/>
<dbReference type="GO" id="GO:0030705">
    <property type="term" value="P:cytoskeleton-dependent intracellular transport"/>
    <property type="evidence" value="ECO:0007669"/>
    <property type="project" value="InterPro"/>
</dbReference>
<proteinExistence type="predicted"/>
<dbReference type="Gene3D" id="1.10.418.10">
    <property type="entry name" value="Calponin-like domain"/>
    <property type="match status" value="1"/>
</dbReference>
<name>A0AAJ8M3Z9_9TREE</name>
<evidence type="ECO:0000259" key="6">
    <source>
        <dbReference type="Pfam" id="PF05622"/>
    </source>
</evidence>
<feature type="coiled-coil region" evidence="4">
    <location>
        <begin position="477"/>
        <end position="638"/>
    </location>
</feature>
<dbReference type="GO" id="GO:0008017">
    <property type="term" value="F:microtubule binding"/>
    <property type="evidence" value="ECO:0007669"/>
    <property type="project" value="InterPro"/>
</dbReference>
<dbReference type="EMBL" id="CP143790">
    <property type="protein sequence ID" value="WVN90242.1"/>
    <property type="molecule type" value="Genomic_DNA"/>
</dbReference>
<evidence type="ECO:0000259" key="7">
    <source>
        <dbReference type="Pfam" id="PF19047"/>
    </source>
</evidence>
<evidence type="ECO:0000256" key="4">
    <source>
        <dbReference type="SAM" id="Coils"/>
    </source>
</evidence>
<dbReference type="SUPFAM" id="SSF116907">
    <property type="entry name" value="Hook domain"/>
    <property type="match status" value="1"/>
</dbReference>
<dbReference type="PANTHER" id="PTHR18947:SF28">
    <property type="entry name" value="GIRDIN, ISOFORM A"/>
    <property type="match status" value="1"/>
</dbReference>
<dbReference type="AlphaFoldDB" id="A0AAJ8M3Z9"/>
<dbReference type="GO" id="GO:0005737">
    <property type="term" value="C:cytoplasm"/>
    <property type="evidence" value="ECO:0007669"/>
    <property type="project" value="UniProtKB-SubCell"/>
</dbReference>
<dbReference type="PANTHER" id="PTHR18947">
    <property type="entry name" value="HOOK PROTEINS"/>
    <property type="match status" value="1"/>
</dbReference>
<feature type="coiled-coil region" evidence="4">
    <location>
        <begin position="734"/>
        <end position="768"/>
    </location>
</feature>
<dbReference type="Proteomes" id="UP000094043">
    <property type="component" value="Chromosome 7"/>
</dbReference>
<dbReference type="RefSeq" id="XP_066070942.1">
    <property type="nucleotide sequence ID" value="XM_066214845.1"/>
</dbReference>
<dbReference type="Pfam" id="PF05622">
    <property type="entry name" value="HOOK"/>
    <property type="match status" value="1"/>
</dbReference>
<keyword evidence="2" id="KW-0963">Cytoplasm</keyword>
<evidence type="ECO:0000256" key="3">
    <source>
        <dbReference type="ARBA" id="ARBA00023054"/>
    </source>
</evidence>
<keyword evidence="3 4" id="KW-0175">Coiled coil</keyword>
<sequence>MSRQEKDALVAYVNSFKLSKPVTDFAQLSDGKALTEIMSTVDATHFKNVTSRGISSFTGASSENWVLRMNTLKRLYRLLLSFPLPAPHPSSLSLSKLPEPPFPVIAKSPATREGSQGLLQICRFCLATGVWASGNERVIIRIQRLKEEHMAELMKSIEQIMESLPAEHQSAQGGASPLKPSPDMSYSPPLSSLRAERDKLLQENDDFRHQCEQMMEQISDLSSKFEEAKEERDNAMKRLTENRTENGGSTVRARESVGSGETERLKTDLIKAEENLARSEEKLEKQASVLSELSKQIEDYKEQAAEATRLKDQLDEYRHTSERLRKSENVIEKYRKKLEESASLRREFRDLEEENASLVNTNSNLEAELKKANSSKTLLDNYKAQISSLEKQTVQQVTEIAKLNHHLELSQSQLETLQQQYEHHQLELQINQERLKEIELSGEASAESVKGKNIYGAGEVSLDDEIGGVEGSKVDTKTDLRLKIKSLQRELFDLKQSAPESYRIVALETLLEDANKSRDRYQGEYLKAHREGLRLQATLEQIRSGRGGNNSQTTAALKQRLDEVIEERDNLLKENQELEEAKAGLERSLQIVKTDLSLVGKDQREILASLRKSVENDASDLERERNDLKEQVHILKEKDRHNLEEIKKILVEKIDLQTAGIDQRERALEREKEFSGFGTTGPVQDIPTETQQRLLDLHEKNVILTTELGELKEKFEKLSASGGPVDHVAFEQAQLSYESQIMNLQSELAKLKQNKTVLQNQHKVEQQLMLSAWHNLGQRVVREHLYAAGTAAGKRSQGRPQPVAWLGRQRRIQEGATFAR</sequence>
<reference evidence="8" key="1">
    <citation type="submission" date="2016-06" db="EMBL/GenBank/DDBJ databases">
        <authorList>
            <person name="Cuomo C."/>
            <person name="Litvintseva A."/>
            <person name="Heitman J."/>
            <person name="Chen Y."/>
            <person name="Sun S."/>
            <person name="Springer D."/>
            <person name="Dromer F."/>
            <person name="Young S."/>
            <person name="Zeng Q."/>
            <person name="Chapman S."/>
            <person name="Gujja S."/>
            <person name="Saif S."/>
            <person name="Birren B."/>
        </authorList>
    </citation>
    <scope>NUCLEOTIDE SEQUENCE</scope>
    <source>
        <strain evidence="8">CBS 7841</strain>
    </source>
</reference>
<dbReference type="GeneID" id="91089687"/>
<evidence type="ECO:0000256" key="1">
    <source>
        <dbReference type="ARBA" id="ARBA00004496"/>
    </source>
</evidence>
<dbReference type="Pfam" id="PF19047">
    <property type="entry name" value="HOOK_N"/>
    <property type="match status" value="1"/>
</dbReference>
<gene>
    <name evidence="8" type="ORF">L203_105478</name>
</gene>
<evidence type="ECO:0000313" key="9">
    <source>
        <dbReference type="Proteomes" id="UP000094043"/>
    </source>
</evidence>
<evidence type="ECO:0008006" key="10">
    <source>
        <dbReference type="Google" id="ProtNLM"/>
    </source>
</evidence>
<dbReference type="GO" id="GO:0005815">
    <property type="term" value="C:microtubule organizing center"/>
    <property type="evidence" value="ECO:0007669"/>
    <property type="project" value="TreeGrafter"/>
</dbReference>
<feature type="domain" description="Hook C-terminal" evidence="6">
    <location>
        <begin position="210"/>
        <end position="586"/>
    </location>
</feature>
<dbReference type="CDD" id="cd22211">
    <property type="entry name" value="HkD_SF"/>
    <property type="match status" value="1"/>
</dbReference>
<dbReference type="InterPro" id="IPR043936">
    <property type="entry name" value="HOOK_N"/>
</dbReference>
<protein>
    <recommendedName>
        <fullName evidence="10">Protein-nucleus import-related protein</fullName>
    </recommendedName>
</protein>
<evidence type="ECO:0000313" key="8">
    <source>
        <dbReference type="EMBL" id="WVN90242.1"/>
    </source>
</evidence>
<dbReference type="GO" id="GO:0031122">
    <property type="term" value="P:cytoplasmic microtubule organization"/>
    <property type="evidence" value="ECO:0007669"/>
    <property type="project" value="InterPro"/>
</dbReference>
<dbReference type="InterPro" id="IPR008636">
    <property type="entry name" value="Hook_C"/>
</dbReference>
<dbReference type="GO" id="GO:0051959">
    <property type="term" value="F:dynein light intermediate chain binding"/>
    <property type="evidence" value="ECO:0007669"/>
    <property type="project" value="TreeGrafter"/>
</dbReference>
<evidence type="ECO:0000256" key="5">
    <source>
        <dbReference type="SAM" id="MobiDB-lite"/>
    </source>
</evidence>
<feature type="region of interest" description="Disordered" evidence="5">
    <location>
        <begin position="166"/>
        <end position="191"/>
    </location>
</feature>
<reference evidence="8" key="2">
    <citation type="journal article" date="2022" name="Elife">
        <title>Obligate sexual reproduction of a homothallic fungus closely related to the Cryptococcus pathogenic species complex.</title>
        <authorList>
            <person name="Passer A.R."/>
            <person name="Clancey S.A."/>
            <person name="Shea T."/>
            <person name="David-Palma M."/>
            <person name="Averette A.F."/>
            <person name="Boekhout T."/>
            <person name="Porcel B.M."/>
            <person name="Nowrousian M."/>
            <person name="Cuomo C.A."/>
            <person name="Sun S."/>
            <person name="Heitman J."/>
            <person name="Coelho M.A."/>
        </authorList>
    </citation>
    <scope>NUCLEOTIDE SEQUENCE</scope>
    <source>
        <strain evidence="8">CBS 7841</strain>
    </source>
</reference>
<comment type="subcellular location">
    <subcellularLocation>
        <location evidence="1">Cytoplasm</location>
    </subcellularLocation>
</comment>
<accession>A0AAJ8M3Z9</accession>